<keyword evidence="3" id="KW-1185">Reference proteome</keyword>
<comment type="caution">
    <text evidence="2">The sequence shown here is derived from an EMBL/GenBank/DDBJ whole genome shotgun (WGS) entry which is preliminary data.</text>
</comment>
<protein>
    <submittedName>
        <fullName evidence="2">Uncharacterized protein</fullName>
    </submittedName>
</protein>
<sequence length="125" mass="13628">MRAPNPDDPLMPDIAEELKSDTEAYQRKGKRVDRPDTQSQSKDDRDEDETGPLHAPQTPEGAVKPVPKMRSLGLKRKPASPAPANTQAGCNETGWFWQPVREASARSTGSIGLADQQLGKPTARP</sequence>
<dbReference type="AlphaFoldDB" id="A0A1Y1VXW2"/>
<proteinExistence type="predicted"/>
<evidence type="ECO:0000313" key="2">
    <source>
        <dbReference type="EMBL" id="ORX65865.1"/>
    </source>
</evidence>
<gene>
    <name evidence="2" type="ORF">DL89DRAFT_309928</name>
</gene>
<dbReference type="Proteomes" id="UP000193922">
    <property type="component" value="Unassembled WGS sequence"/>
</dbReference>
<evidence type="ECO:0000256" key="1">
    <source>
        <dbReference type="SAM" id="MobiDB-lite"/>
    </source>
</evidence>
<accession>A0A1Y1VXW2</accession>
<dbReference type="RefSeq" id="XP_040739948.1">
    <property type="nucleotide sequence ID" value="XM_040890957.1"/>
</dbReference>
<dbReference type="EMBL" id="MCFD01000020">
    <property type="protein sequence ID" value="ORX65865.1"/>
    <property type="molecule type" value="Genomic_DNA"/>
</dbReference>
<organism evidence="2 3">
    <name type="scientific">Linderina pennispora</name>
    <dbReference type="NCBI Taxonomy" id="61395"/>
    <lineage>
        <taxon>Eukaryota</taxon>
        <taxon>Fungi</taxon>
        <taxon>Fungi incertae sedis</taxon>
        <taxon>Zoopagomycota</taxon>
        <taxon>Kickxellomycotina</taxon>
        <taxon>Kickxellomycetes</taxon>
        <taxon>Kickxellales</taxon>
        <taxon>Kickxellaceae</taxon>
        <taxon>Linderina</taxon>
    </lineage>
</organism>
<feature type="compositionally biased region" description="Basic and acidic residues" evidence="1">
    <location>
        <begin position="16"/>
        <end position="44"/>
    </location>
</feature>
<evidence type="ECO:0000313" key="3">
    <source>
        <dbReference type="Proteomes" id="UP000193922"/>
    </source>
</evidence>
<reference evidence="2 3" key="1">
    <citation type="submission" date="2016-07" db="EMBL/GenBank/DDBJ databases">
        <title>Pervasive Adenine N6-methylation of Active Genes in Fungi.</title>
        <authorList>
            <consortium name="DOE Joint Genome Institute"/>
            <person name="Mondo S.J."/>
            <person name="Dannebaum R.O."/>
            <person name="Kuo R.C."/>
            <person name="Labutti K."/>
            <person name="Haridas S."/>
            <person name="Kuo A."/>
            <person name="Salamov A."/>
            <person name="Ahrendt S.R."/>
            <person name="Lipzen A."/>
            <person name="Sullivan W."/>
            <person name="Andreopoulos W.B."/>
            <person name="Clum A."/>
            <person name="Lindquist E."/>
            <person name="Daum C."/>
            <person name="Ramamoorthy G.K."/>
            <person name="Gryganskyi A."/>
            <person name="Culley D."/>
            <person name="Magnuson J.K."/>
            <person name="James T.Y."/>
            <person name="O'Malley M.A."/>
            <person name="Stajich J.E."/>
            <person name="Spatafora J.W."/>
            <person name="Visel A."/>
            <person name="Grigoriev I.V."/>
        </authorList>
    </citation>
    <scope>NUCLEOTIDE SEQUENCE [LARGE SCALE GENOMIC DNA]</scope>
    <source>
        <strain evidence="2 3">ATCC 12442</strain>
    </source>
</reference>
<name>A0A1Y1VXW2_9FUNG</name>
<feature type="region of interest" description="Disordered" evidence="1">
    <location>
        <begin position="1"/>
        <end position="91"/>
    </location>
</feature>
<dbReference type="GeneID" id="63807605"/>